<accession>A0A0F2LX92</accession>
<dbReference type="AlphaFoldDB" id="A0A0F2LX92"/>
<evidence type="ECO:0000256" key="1">
    <source>
        <dbReference type="SAM" id="MobiDB-lite"/>
    </source>
</evidence>
<dbReference type="VEuPathDB" id="FungiDB:SPSK_03366"/>
<proteinExistence type="predicted"/>
<feature type="compositionally biased region" description="Low complexity" evidence="1">
    <location>
        <begin position="155"/>
        <end position="181"/>
    </location>
</feature>
<feature type="region of interest" description="Disordered" evidence="1">
    <location>
        <begin position="1"/>
        <end position="239"/>
    </location>
</feature>
<organism evidence="2 3">
    <name type="scientific">Sporothrix schenckii 1099-18</name>
    <dbReference type="NCBI Taxonomy" id="1397361"/>
    <lineage>
        <taxon>Eukaryota</taxon>
        <taxon>Fungi</taxon>
        <taxon>Dikarya</taxon>
        <taxon>Ascomycota</taxon>
        <taxon>Pezizomycotina</taxon>
        <taxon>Sordariomycetes</taxon>
        <taxon>Sordariomycetidae</taxon>
        <taxon>Ophiostomatales</taxon>
        <taxon>Ophiostomataceae</taxon>
        <taxon>Sporothrix</taxon>
    </lineage>
</organism>
<feature type="compositionally biased region" description="Low complexity" evidence="1">
    <location>
        <begin position="55"/>
        <end position="66"/>
    </location>
</feature>
<feature type="compositionally biased region" description="Polar residues" evidence="1">
    <location>
        <begin position="23"/>
        <end position="45"/>
    </location>
</feature>
<evidence type="ECO:0000313" key="2">
    <source>
        <dbReference type="EMBL" id="KJR82083.1"/>
    </source>
</evidence>
<evidence type="ECO:0000313" key="3">
    <source>
        <dbReference type="Proteomes" id="UP000033710"/>
    </source>
</evidence>
<feature type="compositionally biased region" description="Pro residues" evidence="1">
    <location>
        <begin position="88"/>
        <end position="102"/>
    </location>
</feature>
<dbReference type="Proteomes" id="UP000033710">
    <property type="component" value="Unassembled WGS sequence"/>
</dbReference>
<feature type="compositionally biased region" description="Gly residues" evidence="1">
    <location>
        <begin position="207"/>
        <end position="227"/>
    </location>
</feature>
<gene>
    <name evidence="2" type="ORF">SPSK_03366</name>
</gene>
<feature type="compositionally biased region" description="Low complexity" evidence="1">
    <location>
        <begin position="103"/>
        <end position="112"/>
    </location>
</feature>
<dbReference type="GeneID" id="27665481"/>
<dbReference type="OrthoDB" id="3431997at2759"/>
<dbReference type="RefSeq" id="XP_016584759.1">
    <property type="nucleotide sequence ID" value="XM_016730204.1"/>
</dbReference>
<reference evidence="2 3" key="1">
    <citation type="journal article" date="2014" name="BMC Genomics">
        <title>Comparative genomics of the major fungal agents of human and animal Sporotrichosis: Sporothrix schenckii and Sporothrix brasiliensis.</title>
        <authorList>
            <person name="Teixeira M.M."/>
            <person name="de Almeida L.G."/>
            <person name="Kubitschek-Barreira P."/>
            <person name="Alves F.L."/>
            <person name="Kioshima E.S."/>
            <person name="Abadio A.K."/>
            <person name="Fernandes L."/>
            <person name="Derengowski L.S."/>
            <person name="Ferreira K.S."/>
            <person name="Souza R.C."/>
            <person name="Ruiz J.C."/>
            <person name="de Andrade N.C."/>
            <person name="Paes H.C."/>
            <person name="Nicola A.M."/>
            <person name="Albuquerque P."/>
            <person name="Gerber A.L."/>
            <person name="Martins V.P."/>
            <person name="Peconick L.D."/>
            <person name="Neto A.V."/>
            <person name="Chaucanez C.B."/>
            <person name="Silva P.A."/>
            <person name="Cunha O.L."/>
            <person name="de Oliveira F.F."/>
            <person name="dos Santos T.C."/>
            <person name="Barros A.L."/>
            <person name="Soares M.A."/>
            <person name="de Oliveira L.M."/>
            <person name="Marini M.M."/>
            <person name="Villalobos-Duno H."/>
            <person name="Cunha M.M."/>
            <person name="de Hoog S."/>
            <person name="da Silveira J.F."/>
            <person name="Henrissat B."/>
            <person name="Nino-Vega G.A."/>
            <person name="Cisalpino P.S."/>
            <person name="Mora-Montes H.M."/>
            <person name="Almeida S.R."/>
            <person name="Stajich J.E."/>
            <person name="Lopes-Bezerra L.M."/>
            <person name="Vasconcelos A.T."/>
            <person name="Felipe M.S."/>
        </authorList>
    </citation>
    <scope>NUCLEOTIDE SEQUENCE [LARGE SCALE GENOMIC DNA]</scope>
    <source>
        <strain evidence="2 3">1099-18</strain>
    </source>
</reference>
<dbReference type="EMBL" id="AXCR01000010">
    <property type="protein sequence ID" value="KJR82083.1"/>
    <property type="molecule type" value="Genomic_DNA"/>
</dbReference>
<sequence>MDRPPEARSKGSSGPGDTMGSRAVSSPISYSRDASTINQTPSTPLLLSPDSAGHLAPPSDPLLDIPPDAPPPSYEEATGISPASLSRPVPPVPGASPSPGSAPSPGAGLPPSMAHNSNNLAVPSGHPLRPAASNGHLGANGGRRTSAGSSTNANARLSSGSLGAGSSRPAVAGGFGSVSSSHLPGYQQADGGTFGGKPGQPRPATSAGGGGGGGSSSSSSGNGGSGPGRRPAPGSVPTGRQFPAAFNLYGDNYSRVYFLGEHQQTPLYAVRMRPLWQMSNPVIALHNGPNPETSPLLAAVDYVPMSDHMSITLPPPLTYRGGSTAVRLDIVLGWSHFYTFTMEVGTDPRNVHRETFEWRHSYGNAVAALGGAREGWKLVRMSTAPLPGAPRAQPAPGFVSSDGREVVAMYSDARMSMTKQLKFAYVGTGLTGALGERWSVMAATSALAIWEKEEAVRNRH</sequence>
<protein>
    <submittedName>
        <fullName evidence="2">Uncharacterized protein</fullName>
    </submittedName>
</protein>
<reference evidence="2 3" key="2">
    <citation type="journal article" date="2015" name="Eukaryot. Cell">
        <title>Asexual propagation of a virulent clone complex in a human and feline outbreak of sporotrichosis.</title>
        <authorList>
            <person name="Teixeira Mde M."/>
            <person name="Rodrigues A.M."/>
            <person name="Tsui C.K."/>
            <person name="de Almeida L.G."/>
            <person name="Van Diepeningen A.D."/>
            <person name="van den Ende B.G."/>
            <person name="Fernandes G.F."/>
            <person name="Kano R."/>
            <person name="Hamelin R.C."/>
            <person name="Lopes-Bezerra L.M."/>
            <person name="Vasconcelos A.T."/>
            <person name="de Hoog S."/>
            <person name="de Camargo Z.P."/>
            <person name="Felipe M.S."/>
        </authorList>
    </citation>
    <scope>NUCLEOTIDE SEQUENCE [LARGE SCALE GENOMIC DNA]</scope>
    <source>
        <strain evidence="2 3">1099-18</strain>
    </source>
</reference>
<comment type="caution">
    <text evidence="2">The sequence shown here is derived from an EMBL/GenBank/DDBJ whole genome shotgun (WGS) entry which is preliminary data.</text>
</comment>
<dbReference type="KEGG" id="ssck:SPSK_03366"/>
<name>A0A0F2LX92_SPOSC</name>